<organism evidence="3 4">
    <name type="scientific">Arthrobotrys oligospora (strain ATCC 24927 / CBS 115.81 / DSM 1491)</name>
    <name type="common">Nematode-trapping fungus</name>
    <name type="synonym">Didymozoophaga oligospora</name>
    <dbReference type="NCBI Taxonomy" id="756982"/>
    <lineage>
        <taxon>Eukaryota</taxon>
        <taxon>Fungi</taxon>
        <taxon>Dikarya</taxon>
        <taxon>Ascomycota</taxon>
        <taxon>Pezizomycotina</taxon>
        <taxon>Orbiliomycetes</taxon>
        <taxon>Orbiliales</taxon>
        <taxon>Orbiliaceae</taxon>
        <taxon>Orbilia</taxon>
        <taxon>Orbilia oligospora</taxon>
    </lineage>
</organism>
<dbReference type="InterPro" id="IPR016024">
    <property type="entry name" value="ARM-type_fold"/>
</dbReference>
<dbReference type="SUPFAM" id="SSF48371">
    <property type="entry name" value="ARM repeat"/>
    <property type="match status" value="1"/>
</dbReference>
<dbReference type="InterPro" id="IPR040144">
    <property type="entry name" value="RAP1GDS1"/>
</dbReference>
<keyword evidence="4" id="KW-1185">Reference proteome</keyword>
<dbReference type="InterPro" id="IPR011989">
    <property type="entry name" value="ARM-like"/>
</dbReference>
<protein>
    <recommendedName>
        <fullName evidence="2">Oxidoreductase-like domain-containing protein</fullName>
    </recommendedName>
</protein>
<feature type="compositionally biased region" description="Basic and acidic residues" evidence="1">
    <location>
        <begin position="714"/>
        <end position="733"/>
    </location>
</feature>
<comment type="caution">
    <text evidence="3">The sequence shown here is derived from an EMBL/GenBank/DDBJ whole genome shotgun (WGS) entry which is preliminary data.</text>
</comment>
<evidence type="ECO:0000313" key="4">
    <source>
        <dbReference type="Proteomes" id="UP000008784"/>
    </source>
</evidence>
<dbReference type="HOGENOM" id="CLU_354858_0_0_1"/>
<dbReference type="InterPro" id="IPR019180">
    <property type="entry name" value="Oxidoreductase-like_N"/>
</dbReference>
<evidence type="ECO:0000259" key="2">
    <source>
        <dbReference type="Pfam" id="PF09791"/>
    </source>
</evidence>
<dbReference type="GO" id="GO:0005085">
    <property type="term" value="F:guanyl-nucleotide exchange factor activity"/>
    <property type="evidence" value="ECO:0007669"/>
    <property type="project" value="InterPro"/>
</dbReference>
<feature type="domain" description="Oxidoreductase-like" evidence="2">
    <location>
        <begin position="128"/>
        <end position="171"/>
    </location>
</feature>
<name>G1XJW6_ARTOA</name>
<dbReference type="Proteomes" id="UP000008784">
    <property type="component" value="Unassembled WGS sequence"/>
</dbReference>
<accession>G1XJW6</accession>
<dbReference type="PANTHER" id="PTHR10957">
    <property type="entry name" value="RAP1 GTPASE-GDP DISSOCIATION STIMULATOR 1"/>
    <property type="match status" value="1"/>
</dbReference>
<dbReference type="GeneID" id="22895725"/>
<dbReference type="STRING" id="756982.G1XJW6"/>
<sequence>MKSVRTVFRIVPALRSLAFSGVLLEHTTYTTTEFGVWPRLRANGLATQAFPLTGFYQLLLEHPQTPSDHPAYYPPSGRGHHIQKAASDLTPQVGQENYPTRAQLVFGSRLVGPLRVRTHNADDKAQIIAGVSVPPKPKEPDNCCMSGCVNCVWDVFREDLEEWAAANTRAQKALKRQSGGVLLSMVPGGRAASLGSVVNGEFHKDNNQSEGRDVIAGPSLWEGLDDIPIGIRVFMDTEKAIKSRNSQKSKASSAFHVDSNRDIVIETECYEKLTCVTAAALPLQPLVMVVIFNFMNEYEPAQRHAFKHGLVDLVTKILHEEDKKQLLVIEYALRCLELVLQSDIPLGDKASGLITLLLDWATYPTIQFDIFYIILSCLLALHKEEYTEAFNSDPSPILNYIKLMARLQYWEDQLSNNPELPDEIDKEDVTRLIRSSRSSTITTVSEISASESFQDQFPAGSAFLNSIVQLLASSDSNLLTCAALILGNMARDAETCNVLVREYQPHLSLVNVLKEQTQIGVLHAVGGALKNLVIGSPAIRESVIQAGILQCCHKFYLASVMVEVQHMGLSLIRILVAASPGNAECLFLPLEYDASLSAIEHILQLYTKNTEVPIRMEIGRIVVSILREAAKLPSAHPTRISLQHKISDMSPLILEPVIDMLIQDKWPVIASEGWFALALCVQTPRGASAVADLTLPERFFQVLRQAIYQKSDRSNFPELTPPEKSRPGPERLDSNASMQSQKDRENVFIFLSGFLKHNTFEAPRNYTTLFQQFLDGQEVTDALIKETLGVN</sequence>
<dbReference type="InParanoid" id="G1XJW6"/>
<feature type="region of interest" description="Disordered" evidence="1">
    <location>
        <begin position="714"/>
        <end position="740"/>
    </location>
</feature>
<dbReference type="Pfam" id="PF09791">
    <property type="entry name" value="Oxidored-like"/>
    <property type="match status" value="1"/>
</dbReference>
<dbReference type="eggNOG" id="KOG4690">
    <property type="taxonomic scope" value="Eukaryota"/>
</dbReference>
<dbReference type="OrthoDB" id="26149at2759"/>
<proteinExistence type="predicted"/>
<dbReference type="EMBL" id="ADOT01000179">
    <property type="protein sequence ID" value="EGX46573.1"/>
    <property type="molecule type" value="Genomic_DNA"/>
</dbReference>
<dbReference type="Gene3D" id="1.25.10.10">
    <property type="entry name" value="Leucine-rich Repeat Variant"/>
    <property type="match status" value="1"/>
</dbReference>
<evidence type="ECO:0000313" key="3">
    <source>
        <dbReference type="EMBL" id="EGX46573.1"/>
    </source>
</evidence>
<dbReference type="RefSeq" id="XP_011124778.1">
    <property type="nucleotide sequence ID" value="XM_011126476.1"/>
</dbReference>
<gene>
    <name evidence="3" type="ORF">AOL_s00097g643</name>
</gene>
<evidence type="ECO:0000256" key="1">
    <source>
        <dbReference type="SAM" id="MobiDB-lite"/>
    </source>
</evidence>
<dbReference type="AlphaFoldDB" id="G1XJW6"/>
<reference evidence="3 4" key="1">
    <citation type="journal article" date="2011" name="PLoS Pathog.">
        <title>Genomic and proteomic analyses of the fungus Arthrobotrys oligospora provide insights into nematode-trap formation.</title>
        <authorList>
            <person name="Yang J."/>
            <person name="Wang L."/>
            <person name="Ji X."/>
            <person name="Feng Y."/>
            <person name="Li X."/>
            <person name="Zou C."/>
            <person name="Xu J."/>
            <person name="Ren Y."/>
            <person name="Mi Q."/>
            <person name="Wu J."/>
            <person name="Liu S."/>
            <person name="Liu Y."/>
            <person name="Huang X."/>
            <person name="Wang H."/>
            <person name="Niu X."/>
            <person name="Li J."/>
            <person name="Liang L."/>
            <person name="Luo Y."/>
            <person name="Ji K."/>
            <person name="Zhou W."/>
            <person name="Yu Z."/>
            <person name="Li G."/>
            <person name="Liu Y."/>
            <person name="Li L."/>
            <person name="Qiao M."/>
            <person name="Feng L."/>
            <person name="Zhang K.-Q."/>
        </authorList>
    </citation>
    <scope>NUCLEOTIDE SEQUENCE [LARGE SCALE GENOMIC DNA]</scope>
    <source>
        <strain evidence="4">ATCC 24927 / CBS 115.81 / DSM 1491</strain>
    </source>
</reference>